<dbReference type="AlphaFoldDB" id="A0A2M7UIY9"/>
<proteinExistence type="predicted"/>
<evidence type="ECO:0008006" key="3">
    <source>
        <dbReference type="Google" id="ProtNLM"/>
    </source>
</evidence>
<sequence>MGIKYVETIYSPGTAVYKEDGIIQRAPFYGVLDGLSAPYSPSHPPILFDGQTDGEVVVDFIRSQFYNPLLVSVGIKEILINANQQIAEFHAVLDLNDAGQLSGAGLAIAEIGENEISIMQAGDCFIAAEYQYGMIMTMENRAYVHDKETNKLFSQILARYNGDKGAAWDEFVGPLAEMRRQDINVQYAMLNGQESFWNCVQQASWPLAELERIMFFTDGFGLPGLNLGDTKFVASLMLSCYNDGSLRGILDTVRCNEQTRSSNGHVIAYTLFLFFKNFLRQFLYIRIWTLTGNFKSGFYGLVNLLV</sequence>
<reference evidence="2" key="1">
    <citation type="submission" date="2017-09" db="EMBL/GenBank/DDBJ databases">
        <title>Depth-based differentiation of microbial function through sediment-hosted aquifers and enrichment of novel symbionts in the deep terrestrial subsurface.</title>
        <authorList>
            <person name="Probst A.J."/>
            <person name="Ladd B."/>
            <person name="Jarett J.K."/>
            <person name="Geller-Mcgrath D.E."/>
            <person name="Sieber C.M.K."/>
            <person name="Emerson J.B."/>
            <person name="Anantharaman K."/>
            <person name="Thomas B.C."/>
            <person name="Malmstrom R."/>
            <person name="Stieglmeier M."/>
            <person name="Klingl A."/>
            <person name="Woyke T."/>
            <person name="Ryan C.M."/>
            <person name="Banfield J.F."/>
        </authorList>
    </citation>
    <scope>NUCLEOTIDE SEQUENCE [LARGE SCALE GENOMIC DNA]</scope>
</reference>
<comment type="caution">
    <text evidence="1">The sequence shown here is derived from an EMBL/GenBank/DDBJ whole genome shotgun (WGS) entry which is preliminary data.</text>
</comment>
<evidence type="ECO:0000313" key="2">
    <source>
        <dbReference type="Proteomes" id="UP000231071"/>
    </source>
</evidence>
<protein>
    <recommendedName>
        <fullName evidence="3">PPM-type phosphatase domain-containing protein</fullName>
    </recommendedName>
</protein>
<accession>A0A2M7UIY9</accession>
<dbReference type="EMBL" id="PFOI01000022">
    <property type="protein sequence ID" value="PIZ71162.1"/>
    <property type="molecule type" value="Genomic_DNA"/>
</dbReference>
<evidence type="ECO:0000313" key="1">
    <source>
        <dbReference type="EMBL" id="PIZ71162.1"/>
    </source>
</evidence>
<name>A0A2M7UIY9_9BACT</name>
<dbReference type="Proteomes" id="UP000231071">
    <property type="component" value="Unassembled WGS sequence"/>
</dbReference>
<gene>
    <name evidence="1" type="ORF">COY09_01345</name>
</gene>
<organism evidence="1 2">
    <name type="scientific">Candidatus Portnoybacteria bacterium CG_4_10_14_0_2_um_filter_39_11</name>
    <dbReference type="NCBI Taxonomy" id="1974797"/>
    <lineage>
        <taxon>Bacteria</taxon>
        <taxon>Candidatus Portnoyibacteriota</taxon>
    </lineage>
</organism>